<sequence>MPGTMGHGRRIMGRRFGGQAALGEDAMVSVWEFLRGERNTVDSGGQHKITLTKSQPQHAITGHAATTGYLYVNLHWTTRTAEQSGRGSLRRLLDPRILRPMEPDSYQRPQLNVDLDLACMYELTDGTRGVVQPLGKYFGDLQRPPYIKLSGDDVYGAPSGETMYINLEKKDQFKRLLIFVYIYDDTPAFDRTHATVTIVPQSGPRIEIRLDERAAAARSCAVVLIENTGDGQLTVRREVRYVHGFQSDLDRLYGFGMQWQRGYKTPAGPGSGD</sequence>
<dbReference type="Gene3D" id="2.60.60.30">
    <property type="entry name" value="sav2460 like domains"/>
    <property type="match status" value="1"/>
</dbReference>
<dbReference type="AlphaFoldDB" id="A0A561EMW0"/>
<dbReference type="Proteomes" id="UP000318416">
    <property type="component" value="Unassembled WGS sequence"/>
</dbReference>
<organism evidence="1 2">
    <name type="scientific">Kitasatospora atroaurantiaca</name>
    <dbReference type="NCBI Taxonomy" id="285545"/>
    <lineage>
        <taxon>Bacteria</taxon>
        <taxon>Bacillati</taxon>
        <taxon>Actinomycetota</taxon>
        <taxon>Actinomycetes</taxon>
        <taxon>Kitasatosporales</taxon>
        <taxon>Streptomycetaceae</taxon>
        <taxon>Kitasatospora</taxon>
    </lineage>
</organism>
<reference evidence="1 2" key="1">
    <citation type="submission" date="2019-06" db="EMBL/GenBank/DDBJ databases">
        <title>Sequencing the genomes of 1000 actinobacteria strains.</title>
        <authorList>
            <person name="Klenk H.-P."/>
        </authorList>
    </citation>
    <scope>NUCLEOTIDE SEQUENCE [LARGE SCALE GENOMIC DNA]</scope>
    <source>
        <strain evidence="1 2">DSM 41649</strain>
    </source>
</reference>
<comment type="caution">
    <text evidence="1">The sequence shown here is derived from an EMBL/GenBank/DDBJ whole genome shotgun (WGS) entry which is preliminary data.</text>
</comment>
<keyword evidence="2" id="KW-1185">Reference proteome</keyword>
<evidence type="ECO:0000313" key="2">
    <source>
        <dbReference type="Proteomes" id="UP000318416"/>
    </source>
</evidence>
<evidence type="ECO:0000313" key="1">
    <source>
        <dbReference type="EMBL" id="TWE16909.1"/>
    </source>
</evidence>
<accession>A0A561EMW0</accession>
<dbReference type="EMBL" id="VIVR01000001">
    <property type="protein sequence ID" value="TWE16909.1"/>
    <property type="molecule type" value="Genomic_DNA"/>
</dbReference>
<proteinExistence type="predicted"/>
<gene>
    <name evidence="1" type="ORF">FB465_1904</name>
</gene>
<protein>
    <submittedName>
        <fullName evidence="1">Tellurite resistance protein TerA</fullName>
    </submittedName>
</protein>
<name>A0A561EMW0_9ACTN</name>